<dbReference type="EMBL" id="CP047896">
    <property type="protein sequence ID" value="QHL92050.1"/>
    <property type="molecule type" value="Genomic_DNA"/>
</dbReference>
<sequence length="154" mass="16753">MSRMEVITHVERRRRYSDAERAAVLAQCDAPGATIVGVARQLGMSPSLIHGWRKRKREMVLLTGEPLQFVPYGEVATGSDVEPAVALRGAEVAAPFRAAGREAGPTQEELIRPNPGLRPGGIYIDLPGGVRLSVDTYVNEKALARVLRVLRQTA</sequence>
<organism evidence="1 2">
    <name type="scientific">Sphingomonas changnyeongensis</name>
    <dbReference type="NCBI Taxonomy" id="2698679"/>
    <lineage>
        <taxon>Bacteria</taxon>
        <taxon>Pseudomonadati</taxon>
        <taxon>Pseudomonadota</taxon>
        <taxon>Alphaproteobacteria</taxon>
        <taxon>Sphingomonadales</taxon>
        <taxon>Sphingomonadaceae</taxon>
        <taxon>Sphingomonas</taxon>
    </lineage>
</organism>
<dbReference type="SUPFAM" id="SSF48295">
    <property type="entry name" value="TrpR-like"/>
    <property type="match status" value="1"/>
</dbReference>
<dbReference type="Pfam" id="PF01527">
    <property type="entry name" value="HTH_Tnp_1"/>
    <property type="match status" value="1"/>
</dbReference>
<dbReference type="RefSeq" id="WP_160594084.1">
    <property type="nucleotide sequence ID" value="NZ_CP047896.1"/>
</dbReference>
<dbReference type="AlphaFoldDB" id="A0A7Z2NZ47"/>
<protein>
    <submittedName>
        <fullName evidence="1">Transposase</fullName>
    </submittedName>
</protein>
<reference evidence="1 2" key="1">
    <citation type="submission" date="2020-01" db="EMBL/GenBank/DDBJ databases">
        <title>Sphingomonas sp. C33 whole genome sequece.</title>
        <authorList>
            <person name="Park C."/>
        </authorList>
    </citation>
    <scope>NUCLEOTIDE SEQUENCE [LARGE SCALE GENOMIC DNA]</scope>
    <source>
        <strain evidence="1 2">C33</strain>
        <plasmid evidence="2">pc33</plasmid>
    </source>
</reference>
<geneLocation type="plasmid" evidence="2">
    <name>pc33</name>
</geneLocation>
<proteinExistence type="predicted"/>
<dbReference type="Proteomes" id="UP000464468">
    <property type="component" value="Plasmid pC33"/>
</dbReference>
<name>A0A7Z2NZ47_9SPHN</name>
<accession>A0A7Z2NZ47</accession>
<dbReference type="GO" id="GO:0006313">
    <property type="term" value="P:DNA transposition"/>
    <property type="evidence" value="ECO:0007669"/>
    <property type="project" value="InterPro"/>
</dbReference>
<evidence type="ECO:0000313" key="1">
    <source>
        <dbReference type="EMBL" id="QHL92050.1"/>
    </source>
</evidence>
<dbReference type="KEGG" id="schy:GVO57_14290"/>
<dbReference type="PANTHER" id="PTHR37936:SF3">
    <property type="entry name" value="TRANSPOSASE INSC FOR INSERTION ELEMENT IS2A-RELATED"/>
    <property type="match status" value="1"/>
</dbReference>
<dbReference type="GO" id="GO:0043565">
    <property type="term" value="F:sequence-specific DNA binding"/>
    <property type="evidence" value="ECO:0007669"/>
    <property type="project" value="InterPro"/>
</dbReference>
<keyword evidence="2" id="KW-1185">Reference proteome</keyword>
<keyword evidence="1" id="KW-0614">Plasmid</keyword>
<dbReference type="InterPro" id="IPR002514">
    <property type="entry name" value="Transposase_8"/>
</dbReference>
<dbReference type="GO" id="GO:0004803">
    <property type="term" value="F:transposase activity"/>
    <property type="evidence" value="ECO:0007669"/>
    <property type="project" value="InterPro"/>
</dbReference>
<gene>
    <name evidence="1" type="ORF">GVO57_14290</name>
</gene>
<dbReference type="InterPro" id="IPR010921">
    <property type="entry name" value="Trp_repressor/repl_initiator"/>
</dbReference>
<dbReference type="PANTHER" id="PTHR37936">
    <property type="entry name" value="TRANSPOSASE INSC FOR INSERTION ELEMENT IS2A-RELATED"/>
    <property type="match status" value="1"/>
</dbReference>
<evidence type="ECO:0000313" key="2">
    <source>
        <dbReference type="Proteomes" id="UP000464468"/>
    </source>
</evidence>